<reference evidence="2 3" key="1">
    <citation type="submission" date="2019-04" db="EMBL/GenBank/DDBJ databases">
        <title>Bacillus caeni sp. nov., a bacterium isolated from mangrove sediment.</title>
        <authorList>
            <person name="Huang H."/>
            <person name="Mo K."/>
            <person name="Hu Y."/>
        </authorList>
    </citation>
    <scope>NUCLEOTIDE SEQUENCE [LARGE SCALE GENOMIC DNA]</scope>
    <source>
        <strain evidence="2 3">HB172195</strain>
    </source>
</reference>
<organism evidence="2 3">
    <name type="scientific">Exobacillus caeni</name>
    <dbReference type="NCBI Taxonomy" id="2574798"/>
    <lineage>
        <taxon>Bacteria</taxon>
        <taxon>Bacillati</taxon>
        <taxon>Bacillota</taxon>
        <taxon>Bacilli</taxon>
        <taxon>Bacillales</taxon>
        <taxon>Guptibacillaceae</taxon>
        <taxon>Exobacillus</taxon>
    </lineage>
</organism>
<dbReference type="AlphaFoldDB" id="A0A5R9F258"/>
<sequence>MKQCHKCKQILEPLGIKECGKVHVFICLNEECETYNHLQSHIKGECKRVSLLQFVSRVGISECRVVNPKSGHQLSMTFNPFFPEINLDEFEFNRSISKVHIDYIKEQINQALDRNDKEDFVFWSDKLKNNAT</sequence>
<dbReference type="Proteomes" id="UP000308230">
    <property type="component" value="Unassembled WGS sequence"/>
</dbReference>
<dbReference type="RefSeq" id="WP_138126570.1">
    <property type="nucleotide sequence ID" value="NZ_SWLG01000007.1"/>
</dbReference>
<accession>A0A5R9F258</accession>
<comment type="caution">
    <text evidence="2">The sequence shown here is derived from an EMBL/GenBank/DDBJ whole genome shotgun (WGS) entry which is preliminary data.</text>
</comment>
<dbReference type="InterPro" id="IPR014957">
    <property type="entry name" value="IDEAL_dom"/>
</dbReference>
<dbReference type="InterPro" id="IPR027393">
    <property type="entry name" value="Virus_scaffolding_prot_C"/>
</dbReference>
<gene>
    <name evidence="2" type="ORF">FCL54_11580</name>
</gene>
<dbReference type="EMBL" id="SWLG01000007">
    <property type="protein sequence ID" value="TLS37161.1"/>
    <property type="molecule type" value="Genomic_DNA"/>
</dbReference>
<protein>
    <submittedName>
        <fullName evidence="2">IDEAL domain-containing protein</fullName>
    </submittedName>
</protein>
<evidence type="ECO:0000313" key="3">
    <source>
        <dbReference type="Proteomes" id="UP000308230"/>
    </source>
</evidence>
<dbReference type="OrthoDB" id="2867457at2"/>
<dbReference type="Gene3D" id="4.10.810.10">
    <property type="entry name" value="Virus Scaffolding Protein, Chain A"/>
    <property type="match status" value="1"/>
</dbReference>
<evidence type="ECO:0000259" key="1">
    <source>
        <dbReference type="Pfam" id="PF08858"/>
    </source>
</evidence>
<feature type="domain" description="IDEAL" evidence="1">
    <location>
        <begin position="93"/>
        <end position="120"/>
    </location>
</feature>
<proteinExistence type="predicted"/>
<dbReference type="Pfam" id="PF08858">
    <property type="entry name" value="IDEAL"/>
    <property type="match status" value="1"/>
</dbReference>
<keyword evidence="3" id="KW-1185">Reference proteome</keyword>
<evidence type="ECO:0000313" key="2">
    <source>
        <dbReference type="EMBL" id="TLS37161.1"/>
    </source>
</evidence>
<name>A0A5R9F258_9BACL</name>